<dbReference type="EMBL" id="CP006704">
    <property type="protein sequence ID" value="AIJ47058.1"/>
    <property type="molecule type" value="Genomic_DNA"/>
</dbReference>
<feature type="domain" description="HTH arsR-type" evidence="4">
    <location>
        <begin position="3"/>
        <end position="100"/>
    </location>
</feature>
<sequence length="112" mass="12327">MYYQLMQEAKVIRSLSALAHEARLRVFRALVVAGPEGLTPSALAERLGIAPNALSFHLKELFHADLVTQERQGRNVLYRAAFPVMNDLLAYLTENCCQGAVCTDDAVASCEC</sequence>
<accession>A0A076PMU6</accession>
<dbReference type="SUPFAM" id="SSF46785">
    <property type="entry name" value="Winged helix' DNA-binding domain"/>
    <property type="match status" value="1"/>
</dbReference>
<dbReference type="Pfam" id="PF12840">
    <property type="entry name" value="HTH_20"/>
    <property type="match status" value="1"/>
</dbReference>
<dbReference type="InterPro" id="IPR011991">
    <property type="entry name" value="ArsR-like_HTH"/>
</dbReference>
<dbReference type="PANTHER" id="PTHR43132:SF2">
    <property type="entry name" value="ARSENICAL RESISTANCE OPERON REPRESSOR ARSR-RELATED"/>
    <property type="match status" value="1"/>
</dbReference>
<dbReference type="GO" id="GO:0003677">
    <property type="term" value="F:DNA binding"/>
    <property type="evidence" value="ECO:0007669"/>
    <property type="project" value="UniProtKB-KW"/>
</dbReference>
<dbReference type="KEGG" id="ctes:O987_14715"/>
<evidence type="ECO:0000256" key="2">
    <source>
        <dbReference type="ARBA" id="ARBA00023125"/>
    </source>
</evidence>
<dbReference type="InterPro" id="IPR036388">
    <property type="entry name" value="WH-like_DNA-bd_sf"/>
</dbReference>
<gene>
    <name evidence="5" type="ORF">O987_14715</name>
</gene>
<dbReference type="AlphaFoldDB" id="A0A076PMU6"/>
<evidence type="ECO:0000313" key="6">
    <source>
        <dbReference type="Proteomes" id="UP000028782"/>
    </source>
</evidence>
<keyword evidence="1" id="KW-0805">Transcription regulation</keyword>
<dbReference type="PROSITE" id="PS50987">
    <property type="entry name" value="HTH_ARSR_2"/>
    <property type="match status" value="1"/>
</dbReference>
<proteinExistence type="predicted"/>
<evidence type="ECO:0000256" key="1">
    <source>
        <dbReference type="ARBA" id="ARBA00023015"/>
    </source>
</evidence>
<keyword evidence="3" id="KW-0804">Transcription</keyword>
<dbReference type="Proteomes" id="UP000028782">
    <property type="component" value="Chromosome"/>
</dbReference>
<dbReference type="InterPro" id="IPR051011">
    <property type="entry name" value="Metal_resp_trans_reg"/>
</dbReference>
<evidence type="ECO:0000313" key="5">
    <source>
        <dbReference type="EMBL" id="AIJ47058.1"/>
    </source>
</evidence>
<keyword evidence="2" id="KW-0238">DNA-binding</keyword>
<dbReference type="GO" id="GO:0003700">
    <property type="term" value="F:DNA-binding transcription factor activity"/>
    <property type="evidence" value="ECO:0007669"/>
    <property type="project" value="InterPro"/>
</dbReference>
<reference evidence="5 6" key="1">
    <citation type="journal article" date="2014" name="Genome Announc.">
        <title>Complete Genome Sequence of Polychlorinated Biphenyl Degrader Comamonas testosteroni TK102 (NBRC 109938).</title>
        <authorList>
            <person name="Fukuda K."/>
            <person name="Hosoyama A."/>
            <person name="Tsuchikane K."/>
            <person name="Ohji S."/>
            <person name="Yamazoe A."/>
            <person name="Fujita N."/>
            <person name="Shintani M."/>
            <person name="Kimbara K."/>
        </authorList>
    </citation>
    <scope>NUCLEOTIDE SEQUENCE [LARGE SCALE GENOMIC DNA]</scope>
    <source>
        <strain evidence="5">TK102</strain>
    </source>
</reference>
<name>A0A076PMU6_COMTE</name>
<dbReference type="NCBIfam" id="NF033788">
    <property type="entry name" value="HTH_metalloreg"/>
    <property type="match status" value="1"/>
</dbReference>
<evidence type="ECO:0000259" key="4">
    <source>
        <dbReference type="PROSITE" id="PS50987"/>
    </source>
</evidence>
<dbReference type="Gene3D" id="1.10.10.10">
    <property type="entry name" value="Winged helix-like DNA-binding domain superfamily/Winged helix DNA-binding domain"/>
    <property type="match status" value="1"/>
</dbReference>
<evidence type="ECO:0000256" key="3">
    <source>
        <dbReference type="ARBA" id="ARBA00023163"/>
    </source>
</evidence>
<dbReference type="CDD" id="cd00090">
    <property type="entry name" value="HTH_ARSR"/>
    <property type="match status" value="1"/>
</dbReference>
<dbReference type="InterPro" id="IPR001845">
    <property type="entry name" value="HTH_ArsR_DNA-bd_dom"/>
</dbReference>
<dbReference type="PRINTS" id="PR00778">
    <property type="entry name" value="HTHARSR"/>
</dbReference>
<dbReference type="HOGENOM" id="CLU_097806_2_2_4"/>
<dbReference type="PANTHER" id="PTHR43132">
    <property type="entry name" value="ARSENICAL RESISTANCE OPERON REPRESSOR ARSR-RELATED"/>
    <property type="match status" value="1"/>
</dbReference>
<dbReference type="InterPro" id="IPR036390">
    <property type="entry name" value="WH_DNA-bd_sf"/>
</dbReference>
<dbReference type="SMART" id="SM00418">
    <property type="entry name" value="HTH_ARSR"/>
    <property type="match status" value="1"/>
</dbReference>
<organism evidence="5 6">
    <name type="scientific">Comamonas testosteroni TK102</name>
    <dbReference type="NCBI Taxonomy" id="1392005"/>
    <lineage>
        <taxon>Bacteria</taxon>
        <taxon>Pseudomonadati</taxon>
        <taxon>Pseudomonadota</taxon>
        <taxon>Betaproteobacteria</taxon>
        <taxon>Burkholderiales</taxon>
        <taxon>Comamonadaceae</taxon>
        <taxon>Comamonas</taxon>
    </lineage>
</organism>
<protein>
    <submittedName>
        <fullName evidence="5">ArsR family transcriptional regulator</fullName>
    </submittedName>
</protein>